<evidence type="ECO:0000256" key="4">
    <source>
        <dbReference type="PROSITE-ProRule" id="PRU00134"/>
    </source>
</evidence>
<feature type="region of interest" description="Disordered" evidence="5">
    <location>
        <begin position="256"/>
        <end position="342"/>
    </location>
</feature>
<dbReference type="Proteomes" id="UP000245956">
    <property type="component" value="Unassembled WGS sequence"/>
</dbReference>
<accession>A0A2U3DRA5</accession>
<dbReference type="Pfam" id="PF00856">
    <property type="entry name" value="SET"/>
    <property type="match status" value="1"/>
</dbReference>
<dbReference type="InterPro" id="IPR002893">
    <property type="entry name" value="Znf_MYND"/>
</dbReference>
<keyword evidence="2 4" id="KW-0863">Zinc-finger</keyword>
<dbReference type="PANTHER" id="PTHR12197:SF251">
    <property type="entry name" value="EG:BACR7C10.4 PROTEIN"/>
    <property type="match status" value="1"/>
</dbReference>
<dbReference type="GO" id="GO:0008270">
    <property type="term" value="F:zinc ion binding"/>
    <property type="evidence" value="ECO:0007669"/>
    <property type="project" value="UniProtKB-KW"/>
</dbReference>
<dbReference type="InterPro" id="IPR050869">
    <property type="entry name" value="H3K4_H4K5_MeTrfase"/>
</dbReference>
<evidence type="ECO:0000256" key="2">
    <source>
        <dbReference type="ARBA" id="ARBA00022771"/>
    </source>
</evidence>
<dbReference type="PROSITE" id="PS50280">
    <property type="entry name" value="SET"/>
    <property type="match status" value="1"/>
</dbReference>
<keyword evidence="3" id="KW-0862">Zinc</keyword>
<feature type="region of interest" description="Disordered" evidence="5">
    <location>
        <begin position="154"/>
        <end position="176"/>
    </location>
</feature>
<dbReference type="InterPro" id="IPR046341">
    <property type="entry name" value="SET_dom_sf"/>
</dbReference>
<dbReference type="PROSITE" id="PS50865">
    <property type="entry name" value="ZF_MYND_2"/>
    <property type="match status" value="1"/>
</dbReference>
<gene>
    <name evidence="8" type="ORF">PCL_08582</name>
</gene>
<sequence length="778" mass="83801">MRLDNLGRDPVDPARRRERGEKGETGFRTSLGARAPTFDATAPADDNPIRHSTLHILLFSFGFSVGGSTGWLASEVQLLSVCLSAGRGPAADCLRTASQTCFFTFDIPRRIPGRPSISFIHPCLVASRVYANDICVADEAAAAAAAAEAGADAEPARLGEAPSTPPQPPAFEVRPHPTKGRALHAAAAFPPGAAVHVFAAPALLIPSLPHLALVCAHCLRPGNPRACTRCRAAYYCDAACQAGAWAAGHARECKALRRRQGEPQPQSASQSQSQSQSSKSQQKQKQKQIPGASSRSNDDDSNDTLDDAPSSSSASASSSSGGAARRRPSAGEKVAGRSGAELPTPARALVQALLREDLADALDGLEGHAARRREQSGAAEWREMEIMAMAACAFAGKPVNEKEVRRAVDLLCKIQTNAFHRFDADLGQVGLFLEPTLAMANHSCVPNAMVQFIGRTAVLRAERSIEAGDEIEISYTDYTYPYTMRKEALAQYCFECRCPRCKDNLNVYQVCATTPVDAPSGTSLAPDASSTAQHHSAVIDEATVALAKSNGESATRLIEDWSKPDMAPSRRLQLRAQYSDCRGLVGGELWAVTPVPQVLTEISIYYAEKRNFAFALAVACLIATRADPYRYVAWFHPVRVKNLFMIAKLLAHTAEKSASLSSSVMSPPMRANMDQEAQIKLQEIDQVALCQMLLVMVLRAAPSGVSNEWDLVQPARELLEDIEQLPGREKELSLINAWIKDPATETSKSFFDYAVVQQVNALASLGTAALKMDFGIVF</sequence>
<dbReference type="PANTHER" id="PTHR12197">
    <property type="entry name" value="HISTONE-LYSINE N-METHYLTRANSFERASE SMYD"/>
    <property type="match status" value="1"/>
</dbReference>
<dbReference type="Gene3D" id="2.170.270.10">
    <property type="entry name" value="SET domain"/>
    <property type="match status" value="1"/>
</dbReference>
<dbReference type="InterPro" id="IPR001214">
    <property type="entry name" value="SET_dom"/>
</dbReference>
<proteinExistence type="predicted"/>
<dbReference type="AlphaFoldDB" id="A0A2U3DRA5"/>
<feature type="compositionally biased region" description="Basic and acidic residues" evidence="5">
    <location>
        <begin position="1"/>
        <end position="25"/>
    </location>
</feature>
<dbReference type="SUPFAM" id="SSF82199">
    <property type="entry name" value="SET domain"/>
    <property type="match status" value="1"/>
</dbReference>
<evidence type="ECO:0000256" key="5">
    <source>
        <dbReference type="SAM" id="MobiDB-lite"/>
    </source>
</evidence>
<evidence type="ECO:0000259" key="7">
    <source>
        <dbReference type="PROSITE" id="PS50865"/>
    </source>
</evidence>
<keyword evidence="1" id="KW-0479">Metal-binding</keyword>
<evidence type="ECO:0000259" key="6">
    <source>
        <dbReference type="PROSITE" id="PS50280"/>
    </source>
</evidence>
<dbReference type="Pfam" id="PF01753">
    <property type="entry name" value="zf-MYND"/>
    <property type="match status" value="1"/>
</dbReference>
<feature type="compositionally biased region" description="Low complexity" evidence="5">
    <location>
        <begin position="266"/>
        <end position="283"/>
    </location>
</feature>
<feature type="domain" description="MYND-type" evidence="7">
    <location>
        <begin position="215"/>
        <end position="253"/>
    </location>
</feature>
<dbReference type="SMART" id="SM00317">
    <property type="entry name" value="SET"/>
    <property type="match status" value="1"/>
</dbReference>
<dbReference type="SUPFAM" id="SSF144232">
    <property type="entry name" value="HIT/MYND zinc finger-like"/>
    <property type="match status" value="1"/>
</dbReference>
<protein>
    <submittedName>
        <fullName evidence="8">Uncharacterized protein</fullName>
    </submittedName>
</protein>
<reference evidence="8 9" key="1">
    <citation type="journal article" date="2016" name="Front. Microbiol.">
        <title>Genome and transcriptome sequences reveal the specific parasitism of the nematophagous Purpureocillium lilacinum 36-1.</title>
        <authorList>
            <person name="Xie J."/>
            <person name="Li S."/>
            <person name="Mo C."/>
            <person name="Xiao X."/>
            <person name="Peng D."/>
            <person name="Wang G."/>
            <person name="Xiao Y."/>
        </authorList>
    </citation>
    <scope>NUCLEOTIDE SEQUENCE [LARGE SCALE GENOMIC DNA]</scope>
    <source>
        <strain evidence="8 9">36-1</strain>
    </source>
</reference>
<dbReference type="Gene3D" id="6.10.140.2220">
    <property type="match status" value="1"/>
</dbReference>
<feature type="domain" description="SET" evidence="6">
    <location>
        <begin position="169"/>
        <end position="476"/>
    </location>
</feature>
<comment type="caution">
    <text evidence="8">The sequence shown here is derived from an EMBL/GenBank/DDBJ whole genome shotgun (WGS) entry which is preliminary data.</text>
</comment>
<dbReference type="EMBL" id="LCWV01000045">
    <property type="protein sequence ID" value="PWI64787.1"/>
    <property type="molecule type" value="Genomic_DNA"/>
</dbReference>
<evidence type="ECO:0000313" key="8">
    <source>
        <dbReference type="EMBL" id="PWI64787.1"/>
    </source>
</evidence>
<organism evidence="8 9">
    <name type="scientific">Purpureocillium lilacinum</name>
    <name type="common">Paecilomyces lilacinus</name>
    <dbReference type="NCBI Taxonomy" id="33203"/>
    <lineage>
        <taxon>Eukaryota</taxon>
        <taxon>Fungi</taxon>
        <taxon>Dikarya</taxon>
        <taxon>Ascomycota</taxon>
        <taxon>Pezizomycotina</taxon>
        <taxon>Sordariomycetes</taxon>
        <taxon>Hypocreomycetidae</taxon>
        <taxon>Hypocreales</taxon>
        <taxon>Ophiocordycipitaceae</taxon>
        <taxon>Purpureocillium</taxon>
    </lineage>
</organism>
<feature type="compositionally biased region" description="Low complexity" evidence="5">
    <location>
        <begin position="307"/>
        <end position="323"/>
    </location>
</feature>
<evidence type="ECO:0000256" key="1">
    <source>
        <dbReference type="ARBA" id="ARBA00022723"/>
    </source>
</evidence>
<dbReference type="GO" id="GO:0005634">
    <property type="term" value="C:nucleus"/>
    <property type="evidence" value="ECO:0007669"/>
    <property type="project" value="TreeGrafter"/>
</dbReference>
<evidence type="ECO:0000256" key="3">
    <source>
        <dbReference type="ARBA" id="ARBA00022833"/>
    </source>
</evidence>
<dbReference type="CDD" id="cd20071">
    <property type="entry name" value="SET_SMYD"/>
    <property type="match status" value="1"/>
</dbReference>
<evidence type="ECO:0000313" key="9">
    <source>
        <dbReference type="Proteomes" id="UP000245956"/>
    </source>
</evidence>
<name>A0A2U3DRA5_PURLI</name>
<feature type="region of interest" description="Disordered" evidence="5">
    <location>
        <begin position="1"/>
        <end position="30"/>
    </location>
</feature>